<comment type="pathway">
    <text evidence="9">Amino-acid biosynthesis; L-arginine biosynthesis; N(2)-acetyl-L-ornithine from L-glutamate: step 1/4.</text>
</comment>
<dbReference type="RefSeq" id="WP_091535012.1">
    <property type="nucleotide sequence ID" value="NZ_FOOC01000012.1"/>
</dbReference>
<dbReference type="CDD" id="cd02152">
    <property type="entry name" value="OAT"/>
    <property type="match status" value="1"/>
</dbReference>
<evidence type="ECO:0000256" key="8">
    <source>
        <dbReference type="ARBA" id="ARBA00049439"/>
    </source>
</evidence>
<dbReference type="GO" id="GO:0004042">
    <property type="term" value="F:L-glutamate N-acetyltransferase activity"/>
    <property type="evidence" value="ECO:0007669"/>
    <property type="project" value="UniProtKB-UniRule"/>
</dbReference>
<dbReference type="AlphaFoldDB" id="A0A1I2K1B9"/>
<evidence type="ECO:0000313" key="11">
    <source>
        <dbReference type="Proteomes" id="UP000199771"/>
    </source>
</evidence>
<dbReference type="GO" id="GO:0005737">
    <property type="term" value="C:cytoplasm"/>
    <property type="evidence" value="ECO:0007669"/>
    <property type="project" value="UniProtKB-SubCell"/>
</dbReference>
<evidence type="ECO:0000256" key="3">
    <source>
        <dbReference type="ARBA" id="ARBA00022571"/>
    </source>
</evidence>
<keyword evidence="9" id="KW-0511">Multifunctional enzyme</keyword>
<feature type="binding site" evidence="9">
    <location>
        <position position="277"/>
    </location>
    <ligand>
        <name>substrate</name>
    </ligand>
</feature>
<evidence type="ECO:0000256" key="9">
    <source>
        <dbReference type="HAMAP-Rule" id="MF_01106"/>
    </source>
</evidence>
<feature type="chain" id="PRO_5023257061" description="Arginine biosynthesis bifunctional protein ArgJ alpha chain" evidence="9">
    <location>
        <begin position="1"/>
        <end position="190"/>
    </location>
</feature>
<comment type="catalytic activity">
    <reaction evidence="9">
        <text>L-glutamate + acetyl-CoA = N-acetyl-L-glutamate + CoA + H(+)</text>
        <dbReference type="Rhea" id="RHEA:24292"/>
        <dbReference type="ChEBI" id="CHEBI:15378"/>
        <dbReference type="ChEBI" id="CHEBI:29985"/>
        <dbReference type="ChEBI" id="CHEBI:44337"/>
        <dbReference type="ChEBI" id="CHEBI:57287"/>
        <dbReference type="ChEBI" id="CHEBI:57288"/>
        <dbReference type="EC" id="2.3.1.1"/>
    </reaction>
</comment>
<comment type="catalytic activity">
    <reaction evidence="8 9">
        <text>N(2)-acetyl-L-ornithine + L-glutamate = N-acetyl-L-glutamate + L-ornithine</text>
        <dbReference type="Rhea" id="RHEA:15349"/>
        <dbReference type="ChEBI" id="CHEBI:29985"/>
        <dbReference type="ChEBI" id="CHEBI:44337"/>
        <dbReference type="ChEBI" id="CHEBI:46911"/>
        <dbReference type="ChEBI" id="CHEBI:57805"/>
        <dbReference type="EC" id="2.3.1.35"/>
    </reaction>
</comment>
<dbReference type="UniPathway" id="UPA00068">
    <property type="reaction ID" value="UER00106"/>
</dbReference>
<dbReference type="NCBIfam" id="NF003802">
    <property type="entry name" value="PRK05388.1"/>
    <property type="match status" value="1"/>
</dbReference>
<accession>A0A1I2K1B9</accession>
<evidence type="ECO:0000256" key="2">
    <source>
        <dbReference type="ARBA" id="ARBA00011475"/>
    </source>
</evidence>
<protein>
    <recommendedName>
        <fullName evidence="9">Arginine biosynthesis bifunctional protein ArgJ</fullName>
    </recommendedName>
    <domain>
        <recommendedName>
            <fullName evidence="9">Glutamate N-acetyltransferase</fullName>
            <ecNumber evidence="9">2.3.1.35</ecNumber>
        </recommendedName>
        <alternativeName>
            <fullName evidence="9">Ornithine acetyltransferase</fullName>
            <shortName evidence="9">OATase</shortName>
        </alternativeName>
        <alternativeName>
            <fullName evidence="9">Ornithine transacetylase</fullName>
        </alternativeName>
    </domain>
    <domain>
        <recommendedName>
            <fullName evidence="9">Amino-acid acetyltransferase</fullName>
            <ecNumber evidence="9">2.3.1.1</ecNumber>
        </recommendedName>
        <alternativeName>
            <fullName evidence="9">N-acetylglutamate synthase</fullName>
            <shortName evidence="9">AGSase</shortName>
        </alternativeName>
    </domain>
    <component>
        <recommendedName>
            <fullName evidence="9">Arginine biosynthesis bifunctional protein ArgJ alpha chain</fullName>
        </recommendedName>
    </component>
    <component>
        <recommendedName>
            <fullName evidence="9">Arginine biosynthesis bifunctional protein ArgJ beta chain</fullName>
        </recommendedName>
    </component>
</protein>
<proteinExistence type="inferred from homology"/>
<evidence type="ECO:0000256" key="6">
    <source>
        <dbReference type="ARBA" id="ARBA00022813"/>
    </source>
</evidence>
<feature type="site" description="Involved in the stabilization of negative charge on the oxyanion by the formation of the oxyanion hole" evidence="9">
    <location>
        <position position="117"/>
    </location>
</feature>
<dbReference type="EMBL" id="FOOC01000012">
    <property type="protein sequence ID" value="SFF60912.1"/>
    <property type="molecule type" value="Genomic_DNA"/>
</dbReference>
<dbReference type="HAMAP" id="MF_01106">
    <property type="entry name" value="ArgJ"/>
    <property type="match status" value="1"/>
</dbReference>
<dbReference type="InterPro" id="IPR016117">
    <property type="entry name" value="ArgJ-like_dom_sf"/>
</dbReference>
<dbReference type="OrthoDB" id="9804242at2"/>
<feature type="chain" id="PRO_5023257062" description="Arginine biosynthesis bifunctional protein ArgJ beta chain" evidence="9">
    <location>
        <begin position="191"/>
        <end position="406"/>
    </location>
</feature>
<keyword evidence="5 9" id="KW-0808">Transferase</keyword>
<dbReference type="GO" id="GO:0004358">
    <property type="term" value="F:L-glutamate N-acetyltransferase activity, acting on acetyl-L-ornithine as donor"/>
    <property type="evidence" value="ECO:0007669"/>
    <property type="project" value="UniProtKB-UniRule"/>
</dbReference>
<dbReference type="EC" id="2.3.1.35" evidence="9"/>
<evidence type="ECO:0000256" key="4">
    <source>
        <dbReference type="ARBA" id="ARBA00022605"/>
    </source>
</evidence>
<feature type="binding site" evidence="9">
    <location>
        <position position="180"/>
    </location>
    <ligand>
        <name>substrate</name>
    </ligand>
</feature>
<name>A0A1I2K1B9_9GAMM</name>
<feature type="binding site" evidence="9">
    <location>
        <position position="401"/>
    </location>
    <ligand>
        <name>substrate</name>
    </ligand>
</feature>
<feature type="active site" description="Nucleophile" evidence="9">
    <location>
        <position position="191"/>
    </location>
</feature>
<keyword evidence="11" id="KW-1185">Reference proteome</keyword>
<evidence type="ECO:0000256" key="5">
    <source>
        <dbReference type="ARBA" id="ARBA00022679"/>
    </source>
</evidence>
<keyword evidence="9" id="KW-0963">Cytoplasm</keyword>
<dbReference type="InterPro" id="IPR002813">
    <property type="entry name" value="Arg_biosynth_ArgJ"/>
</dbReference>
<dbReference type="Gene3D" id="3.10.20.340">
    <property type="entry name" value="ArgJ beta chain, C-terminal domain"/>
    <property type="match status" value="1"/>
</dbReference>
<dbReference type="GO" id="GO:0006592">
    <property type="term" value="P:ornithine biosynthetic process"/>
    <property type="evidence" value="ECO:0007669"/>
    <property type="project" value="TreeGrafter"/>
</dbReference>
<dbReference type="PANTHER" id="PTHR23100">
    <property type="entry name" value="ARGININE BIOSYNTHESIS BIFUNCTIONAL PROTEIN ARGJ"/>
    <property type="match status" value="1"/>
</dbReference>
<dbReference type="Pfam" id="PF01960">
    <property type="entry name" value="ArgJ"/>
    <property type="match status" value="1"/>
</dbReference>
<dbReference type="GO" id="GO:0006526">
    <property type="term" value="P:L-arginine biosynthetic process"/>
    <property type="evidence" value="ECO:0007669"/>
    <property type="project" value="UniProtKB-UniRule"/>
</dbReference>
<dbReference type="FunFam" id="3.60.70.12:FF:000001">
    <property type="entry name" value="Arginine biosynthesis bifunctional protein ArgJ, chloroplastic"/>
    <property type="match status" value="1"/>
</dbReference>
<dbReference type="InterPro" id="IPR042195">
    <property type="entry name" value="ArgJ_beta_C"/>
</dbReference>
<keyword evidence="3 9" id="KW-0055">Arginine biosynthesis</keyword>
<comment type="subcellular location">
    <subcellularLocation>
        <location evidence="9">Cytoplasm</location>
    </subcellularLocation>
</comment>
<keyword evidence="7 9" id="KW-0012">Acyltransferase</keyword>
<dbReference type="STRING" id="1076937.SAMN04488120_11221"/>
<feature type="binding site" evidence="9">
    <location>
        <position position="191"/>
    </location>
    <ligand>
        <name>substrate</name>
    </ligand>
</feature>
<evidence type="ECO:0000256" key="7">
    <source>
        <dbReference type="ARBA" id="ARBA00023315"/>
    </source>
</evidence>
<dbReference type="EC" id="2.3.1.1" evidence="9"/>
<feature type="site" description="Involved in the stabilization of negative charge on the oxyanion by the formation of the oxyanion hole" evidence="9">
    <location>
        <position position="118"/>
    </location>
</feature>
<dbReference type="SUPFAM" id="SSF56266">
    <property type="entry name" value="DmpA/ArgJ-like"/>
    <property type="match status" value="1"/>
</dbReference>
<dbReference type="FunFam" id="3.10.20.340:FF:000001">
    <property type="entry name" value="Arginine biosynthesis bifunctional protein ArgJ, chloroplastic"/>
    <property type="match status" value="1"/>
</dbReference>
<feature type="binding site" evidence="9">
    <location>
        <position position="406"/>
    </location>
    <ligand>
        <name>substrate</name>
    </ligand>
</feature>
<comment type="function">
    <text evidence="9">Catalyzes two activities which are involved in the cyclic version of arginine biosynthesis: the synthesis of N-acetylglutamate from glutamate and acetyl-CoA as the acetyl donor, and of ornithine by transacetylation between N(2)-acetylornithine and glutamate.</text>
</comment>
<feature type="binding site" evidence="9">
    <location>
        <position position="154"/>
    </location>
    <ligand>
        <name>substrate</name>
    </ligand>
</feature>
<evidence type="ECO:0000313" key="10">
    <source>
        <dbReference type="EMBL" id="SFF60912.1"/>
    </source>
</evidence>
<dbReference type="PANTHER" id="PTHR23100:SF0">
    <property type="entry name" value="ARGININE BIOSYNTHESIS BIFUNCTIONAL PROTEIN ARGJ, MITOCHONDRIAL"/>
    <property type="match status" value="1"/>
</dbReference>
<dbReference type="Proteomes" id="UP000199771">
    <property type="component" value="Unassembled WGS sequence"/>
</dbReference>
<evidence type="ECO:0000256" key="1">
    <source>
        <dbReference type="ARBA" id="ARBA00006774"/>
    </source>
</evidence>
<keyword evidence="4 9" id="KW-0028">Amino-acid biosynthesis</keyword>
<gene>
    <name evidence="9" type="primary">argJ</name>
    <name evidence="10" type="ORF">SAMN04488120_11221</name>
</gene>
<comment type="subunit">
    <text evidence="2 9">Heterotetramer of two alpha and two beta chains.</text>
</comment>
<organism evidence="10 11">
    <name type="scientific">Fontimonas thermophila</name>
    <dbReference type="NCBI Taxonomy" id="1076937"/>
    <lineage>
        <taxon>Bacteria</taxon>
        <taxon>Pseudomonadati</taxon>
        <taxon>Pseudomonadota</taxon>
        <taxon>Gammaproteobacteria</taxon>
        <taxon>Nevskiales</taxon>
        <taxon>Nevskiaceae</taxon>
        <taxon>Fontimonas</taxon>
    </lineage>
</organism>
<comment type="similarity">
    <text evidence="1 9">Belongs to the ArgJ family.</text>
</comment>
<sequence>MAVNLSAPEILHPVRGVRLGTAEAAIKRPGRKDLLIIELAPGTRVAGVFTRNAFCAAPVQICRERLGQGGEVRALLVNAGNANAATGRAGIEDARATMAAVARLLGCAPEQVLPFSTGVIGQRLPVHRMIDAVPVAGASLVADGWQDAARAIMTTDTVPKGASRRVQTTQGLVTVTGIAKGVGMICPDMATLLAFIATDARLTQAATQALLRQAVDRSFNCVTVDGDTSTNDSCVLMATGQVGTRDLDVGDPDYATVAAAVTEVCETLAQAVVRDGEGATKFITIEVKGARSEGEARQVAYSVAHSPLVKTAMFASDANWGRIIMAIGKAGAEGLDPHSVSVALDDVTLIERGEPHPDYREELGAAVVARPEFTIRIGLGRGPASVRIWTCDFSYDYVRINAEYRT</sequence>
<dbReference type="Gene3D" id="3.60.70.12">
    <property type="entry name" value="L-amino peptidase D-ALA esterase/amidase"/>
    <property type="match status" value="1"/>
</dbReference>
<comment type="pathway">
    <text evidence="9">Amino-acid biosynthesis; L-arginine biosynthesis; L-ornithine and N-acetyl-L-glutamate from L-glutamate and N(2)-acetyl-L-ornithine (cyclic): step 1/1.</text>
</comment>
<feature type="site" description="Cleavage; by autolysis" evidence="9">
    <location>
        <begin position="190"/>
        <end position="191"/>
    </location>
</feature>
<keyword evidence="6 9" id="KW-0068">Autocatalytic cleavage</keyword>
<reference evidence="10 11" key="1">
    <citation type="submission" date="2016-10" db="EMBL/GenBank/DDBJ databases">
        <authorList>
            <person name="de Groot N.N."/>
        </authorList>
    </citation>
    <scope>NUCLEOTIDE SEQUENCE [LARGE SCALE GENOMIC DNA]</scope>
    <source>
        <strain evidence="10 11">DSM 23609</strain>
    </source>
</reference>
<dbReference type="NCBIfam" id="TIGR00120">
    <property type="entry name" value="ArgJ"/>
    <property type="match status" value="1"/>
</dbReference>